<comment type="caution">
    <text evidence="8">The sequence shown here is derived from an EMBL/GenBank/DDBJ whole genome shotgun (WGS) entry which is preliminary data.</text>
</comment>
<keyword evidence="1 5" id="KW-0597">Phosphoprotein</keyword>
<feature type="domain" description="HTH luxR-type" evidence="6">
    <location>
        <begin position="145"/>
        <end position="210"/>
    </location>
</feature>
<dbReference type="CDD" id="cd06170">
    <property type="entry name" value="LuxR_C_like"/>
    <property type="match status" value="1"/>
</dbReference>
<evidence type="ECO:0000313" key="8">
    <source>
        <dbReference type="EMBL" id="GGS50036.1"/>
    </source>
</evidence>
<dbReference type="PROSITE" id="PS50110">
    <property type="entry name" value="RESPONSE_REGULATORY"/>
    <property type="match status" value="1"/>
</dbReference>
<dbReference type="Gene3D" id="3.40.50.2300">
    <property type="match status" value="1"/>
</dbReference>
<keyword evidence="9" id="KW-1185">Reference proteome</keyword>
<keyword evidence="3 8" id="KW-0238">DNA-binding</keyword>
<dbReference type="InterPro" id="IPR000792">
    <property type="entry name" value="Tscrpt_reg_LuxR_C"/>
</dbReference>
<gene>
    <name evidence="8" type="ORF">GCM10010253_25490</name>
</gene>
<dbReference type="PROSITE" id="PS00622">
    <property type="entry name" value="HTH_LUXR_1"/>
    <property type="match status" value="1"/>
</dbReference>
<sequence>MIRVLLADDQEIVRTGMSMILSAEDDIHVVAQAQDGLQALEMAELHRPDVVLMDIRMPRLDGLDALRHLTRPHAAHRPQVVMVTTFDDEDYLARAVEAGASGFILKDSGPRLLAEAVRAAAGGDSLVSPSITVRLLRQLRTAPRGPEPATKLSPREKQVVVLLAEGMTNAEIAADLSITVGTVKTHLTNVQSKLGARNRVEIAAWAWRSGLIGRGV</sequence>
<evidence type="ECO:0000256" key="5">
    <source>
        <dbReference type="PROSITE-ProRule" id="PRU00169"/>
    </source>
</evidence>
<protein>
    <submittedName>
        <fullName evidence="8">DNA-binding response regulator</fullName>
    </submittedName>
</protein>
<dbReference type="EMBL" id="BMSZ01000006">
    <property type="protein sequence ID" value="GGS50036.1"/>
    <property type="molecule type" value="Genomic_DNA"/>
</dbReference>
<dbReference type="InterPro" id="IPR011006">
    <property type="entry name" value="CheY-like_superfamily"/>
</dbReference>
<dbReference type="SMART" id="SM00421">
    <property type="entry name" value="HTH_LUXR"/>
    <property type="match status" value="1"/>
</dbReference>
<evidence type="ECO:0000313" key="9">
    <source>
        <dbReference type="Proteomes" id="UP000659767"/>
    </source>
</evidence>
<dbReference type="SUPFAM" id="SSF52172">
    <property type="entry name" value="CheY-like"/>
    <property type="match status" value="1"/>
</dbReference>
<evidence type="ECO:0000256" key="3">
    <source>
        <dbReference type="ARBA" id="ARBA00023125"/>
    </source>
</evidence>
<dbReference type="InterPro" id="IPR016032">
    <property type="entry name" value="Sig_transdc_resp-reg_C-effctor"/>
</dbReference>
<feature type="domain" description="Response regulatory" evidence="7">
    <location>
        <begin position="3"/>
        <end position="121"/>
    </location>
</feature>
<dbReference type="InterPro" id="IPR039420">
    <property type="entry name" value="WalR-like"/>
</dbReference>
<reference evidence="9" key="1">
    <citation type="journal article" date="2019" name="Int. J. Syst. Evol. Microbiol.">
        <title>The Global Catalogue of Microorganisms (GCM) 10K type strain sequencing project: providing services to taxonomists for standard genome sequencing and annotation.</title>
        <authorList>
            <consortium name="The Broad Institute Genomics Platform"/>
            <consortium name="The Broad Institute Genome Sequencing Center for Infectious Disease"/>
            <person name="Wu L."/>
            <person name="Ma J."/>
        </authorList>
    </citation>
    <scope>NUCLEOTIDE SEQUENCE [LARGE SCALE GENOMIC DNA]</scope>
    <source>
        <strain evidence="9">JCM 4350</strain>
    </source>
</reference>
<evidence type="ECO:0000256" key="1">
    <source>
        <dbReference type="ARBA" id="ARBA00022553"/>
    </source>
</evidence>
<accession>A0ABQ2T5C8</accession>
<dbReference type="CDD" id="cd17535">
    <property type="entry name" value="REC_NarL-like"/>
    <property type="match status" value="1"/>
</dbReference>
<dbReference type="RefSeq" id="WP_267907127.1">
    <property type="nucleotide sequence ID" value="NZ_BMSZ01000006.1"/>
</dbReference>
<dbReference type="PANTHER" id="PTHR43214:SF24">
    <property type="entry name" value="TRANSCRIPTIONAL REGULATORY PROTEIN NARL-RELATED"/>
    <property type="match status" value="1"/>
</dbReference>
<name>A0ABQ2T5C8_STRBA</name>
<dbReference type="Pfam" id="PF00196">
    <property type="entry name" value="GerE"/>
    <property type="match status" value="1"/>
</dbReference>
<keyword evidence="2" id="KW-0805">Transcription regulation</keyword>
<dbReference type="Pfam" id="PF00072">
    <property type="entry name" value="Response_reg"/>
    <property type="match status" value="1"/>
</dbReference>
<dbReference type="GO" id="GO:0003677">
    <property type="term" value="F:DNA binding"/>
    <property type="evidence" value="ECO:0007669"/>
    <property type="project" value="UniProtKB-KW"/>
</dbReference>
<dbReference type="Proteomes" id="UP000659767">
    <property type="component" value="Unassembled WGS sequence"/>
</dbReference>
<dbReference type="InterPro" id="IPR058245">
    <property type="entry name" value="NreC/VraR/RcsB-like_REC"/>
</dbReference>
<dbReference type="InterPro" id="IPR001789">
    <property type="entry name" value="Sig_transdc_resp-reg_receiver"/>
</dbReference>
<evidence type="ECO:0000256" key="4">
    <source>
        <dbReference type="ARBA" id="ARBA00023163"/>
    </source>
</evidence>
<evidence type="ECO:0000259" key="6">
    <source>
        <dbReference type="PROSITE" id="PS50043"/>
    </source>
</evidence>
<feature type="modified residue" description="4-aspartylphosphate" evidence="5">
    <location>
        <position position="54"/>
    </location>
</feature>
<evidence type="ECO:0000259" key="7">
    <source>
        <dbReference type="PROSITE" id="PS50110"/>
    </source>
</evidence>
<evidence type="ECO:0000256" key="2">
    <source>
        <dbReference type="ARBA" id="ARBA00023015"/>
    </source>
</evidence>
<organism evidence="8 9">
    <name type="scientific">Streptomyces badius</name>
    <dbReference type="NCBI Taxonomy" id="1941"/>
    <lineage>
        <taxon>Bacteria</taxon>
        <taxon>Bacillati</taxon>
        <taxon>Actinomycetota</taxon>
        <taxon>Actinomycetes</taxon>
        <taxon>Kitasatosporales</taxon>
        <taxon>Streptomycetaceae</taxon>
        <taxon>Streptomyces</taxon>
    </lineage>
</organism>
<dbReference type="PROSITE" id="PS50043">
    <property type="entry name" value="HTH_LUXR_2"/>
    <property type="match status" value="1"/>
</dbReference>
<dbReference type="SMART" id="SM00448">
    <property type="entry name" value="REC"/>
    <property type="match status" value="1"/>
</dbReference>
<dbReference type="SUPFAM" id="SSF46894">
    <property type="entry name" value="C-terminal effector domain of the bipartite response regulators"/>
    <property type="match status" value="1"/>
</dbReference>
<keyword evidence="4" id="KW-0804">Transcription</keyword>
<proteinExistence type="predicted"/>
<dbReference type="PRINTS" id="PR00038">
    <property type="entry name" value="HTHLUXR"/>
</dbReference>
<dbReference type="PANTHER" id="PTHR43214">
    <property type="entry name" value="TWO-COMPONENT RESPONSE REGULATOR"/>
    <property type="match status" value="1"/>
</dbReference>